<dbReference type="InterPro" id="IPR015424">
    <property type="entry name" value="PyrdxlP-dep_Trfase"/>
</dbReference>
<evidence type="ECO:0000256" key="7">
    <source>
        <dbReference type="ARBA" id="ARBA00023239"/>
    </source>
</evidence>
<reference evidence="11 12" key="1">
    <citation type="journal article" date="2021" name="Int. J. Syst. Evol. Microbiol.">
        <title>Pseudomonas piscium sp. nov., Pseudomonas pisciculturae sp. nov., Pseudomonas mucoides sp. nov. and Pseudomonas neuropathica sp. nov. isolated from rainbow trout.</title>
        <authorList>
            <person name="Duman M."/>
            <person name="Mulet M."/>
            <person name="Altun S."/>
            <person name="Saticioglu I.B."/>
            <person name="Gomila M."/>
            <person name="Lalucat J."/>
            <person name="Garcia-Valdes E."/>
        </authorList>
    </citation>
    <scope>NUCLEOTIDE SEQUENCE [LARGE SCALE GENOMIC DNA]</scope>
    <source>
        <strain evidence="11 12">LMG 28632</strain>
    </source>
</reference>
<gene>
    <name evidence="11" type="ORF">IMW75_25650</name>
</gene>
<name>A0ABS3AP55_9PSED</name>
<dbReference type="Gene3D" id="3.90.1150.10">
    <property type="entry name" value="Aspartate Aminotransferase, domain 1"/>
    <property type="match status" value="1"/>
</dbReference>
<feature type="domain" description="Aminotransferase class I/classII large" evidence="10">
    <location>
        <begin position="52"/>
        <end position="318"/>
    </location>
</feature>
<protein>
    <recommendedName>
        <fullName evidence="4">threonine-phosphate decarboxylase</fullName>
        <ecNumber evidence="4">4.1.1.81</ecNumber>
    </recommendedName>
    <alternativeName>
        <fullName evidence="8">L-threonine-O-3-phosphate decarboxylase</fullName>
    </alternativeName>
</protein>
<dbReference type="SUPFAM" id="SSF53383">
    <property type="entry name" value="PLP-dependent transferases"/>
    <property type="match status" value="1"/>
</dbReference>
<evidence type="ECO:0000256" key="2">
    <source>
        <dbReference type="ARBA" id="ARBA00003444"/>
    </source>
</evidence>
<evidence type="ECO:0000256" key="3">
    <source>
        <dbReference type="ARBA" id="ARBA00004953"/>
    </source>
</evidence>
<dbReference type="EMBL" id="JADEVO010000062">
    <property type="protein sequence ID" value="MBN3968643.1"/>
    <property type="molecule type" value="Genomic_DNA"/>
</dbReference>
<keyword evidence="7 11" id="KW-0456">Lyase</keyword>
<comment type="cofactor">
    <cofactor evidence="1">
        <name>pyridoxal 5'-phosphate</name>
        <dbReference type="ChEBI" id="CHEBI:597326"/>
    </cofactor>
</comment>
<dbReference type="Gene3D" id="3.40.640.10">
    <property type="entry name" value="Type I PLP-dependent aspartate aminotransferase-like (Major domain)"/>
    <property type="match status" value="1"/>
</dbReference>
<dbReference type="NCBIfam" id="TIGR01140">
    <property type="entry name" value="L_thr_O3P_dcar"/>
    <property type="match status" value="1"/>
</dbReference>
<evidence type="ECO:0000313" key="12">
    <source>
        <dbReference type="Proteomes" id="UP000772591"/>
    </source>
</evidence>
<keyword evidence="12" id="KW-1185">Reference proteome</keyword>
<dbReference type="InterPro" id="IPR005860">
    <property type="entry name" value="CobD"/>
</dbReference>
<organism evidence="11 12">
    <name type="scientific">Pseudomonas gregormendelii</name>
    <dbReference type="NCBI Taxonomy" id="1628277"/>
    <lineage>
        <taxon>Bacteria</taxon>
        <taxon>Pseudomonadati</taxon>
        <taxon>Pseudomonadota</taxon>
        <taxon>Gammaproteobacteria</taxon>
        <taxon>Pseudomonadales</taxon>
        <taxon>Pseudomonadaceae</taxon>
        <taxon>Pseudomonas</taxon>
    </lineage>
</organism>
<accession>A0ABS3AP55</accession>
<dbReference type="PANTHER" id="PTHR42885:SF1">
    <property type="entry name" value="THREONINE-PHOSPHATE DECARBOXYLASE"/>
    <property type="match status" value="1"/>
</dbReference>
<keyword evidence="6" id="KW-0663">Pyridoxal phosphate</keyword>
<keyword evidence="5" id="KW-0169">Cobalamin biosynthesis</keyword>
<dbReference type="PANTHER" id="PTHR42885">
    <property type="entry name" value="HISTIDINOL-PHOSPHATE AMINOTRANSFERASE-RELATED"/>
    <property type="match status" value="1"/>
</dbReference>
<evidence type="ECO:0000256" key="4">
    <source>
        <dbReference type="ARBA" id="ARBA00012285"/>
    </source>
</evidence>
<evidence type="ECO:0000256" key="5">
    <source>
        <dbReference type="ARBA" id="ARBA00022573"/>
    </source>
</evidence>
<evidence type="ECO:0000256" key="6">
    <source>
        <dbReference type="ARBA" id="ARBA00022898"/>
    </source>
</evidence>
<dbReference type="Proteomes" id="UP000772591">
    <property type="component" value="Unassembled WGS sequence"/>
</dbReference>
<evidence type="ECO:0000256" key="1">
    <source>
        <dbReference type="ARBA" id="ARBA00001933"/>
    </source>
</evidence>
<dbReference type="CDD" id="cd00609">
    <property type="entry name" value="AAT_like"/>
    <property type="match status" value="1"/>
</dbReference>
<evidence type="ECO:0000256" key="8">
    <source>
        <dbReference type="ARBA" id="ARBA00029996"/>
    </source>
</evidence>
<comment type="function">
    <text evidence="2">Decarboxylates L-threonine-O-3-phosphate to yield (R)-1-amino-2-propanol O-2-phosphate, the precursor for the linkage between the nucleotide loop and the corrin ring in cobalamin.</text>
</comment>
<comment type="catalytic activity">
    <reaction evidence="9">
        <text>O-phospho-L-threonine + H(+) = (R)-1-aminopropan-2-yl phosphate + CO2</text>
        <dbReference type="Rhea" id="RHEA:11492"/>
        <dbReference type="ChEBI" id="CHEBI:15378"/>
        <dbReference type="ChEBI" id="CHEBI:16526"/>
        <dbReference type="ChEBI" id="CHEBI:58563"/>
        <dbReference type="ChEBI" id="CHEBI:58675"/>
        <dbReference type="EC" id="4.1.1.81"/>
    </reaction>
</comment>
<comment type="pathway">
    <text evidence="3">Cofactor biosynthesis; adenosylcobalamin biosynthesis.</text>
</comment>
<dbReference type="InterPro" id="IPR015421">
    <property type="entry name" value="PyrdxlP-dep_Trfase_major"/>
</dbReference>
<evidence type="ECO:0000313" key="11">
    <source>
        <dbReference type="EMBL" id="MBN3968643.1"/>
    </source>
</evidence>
<sequence length="330" mass="36519">MLEHGGRLRKAAIDYGIAEADWLDLSTGLAPWPFPIPQIPLRAWARLPESDDGLEQAACDYYGAAQVLPVAGSQMAIQLLPRLRRAGKVGVLSPCYAEHAEAWRRSGYIVREVLEQEVDFFIDNLDVLVVVNPNNPTGLGLSPKRLLDWHSRLAQRGGWLVVDEAFMDNTPQLSVAAYTHQVGLIVLRSFGKFFGLAGVRLGFVLAERKLLKLLAEQVGPWAVSGPTRILGLACLLDTQGHIGQRLRTQAASKRLALLLEQCGFVPQGGCALFQWLITERAEALYEFMARRGILLRLFTHNSSLRFGLPAEEADWARLVSALEAFVEEAQ</sequence>
<dbReference type="Pfam" id="PF00155">
    <property type="entry name" value="Aminotran_1_2"/>
    <property type="match status" value="1"/>
</dbReference>
<dbReference type="GO" id="GO:0048472">
    <property type="term" value="F:threonine-phosphate decarboxylase activity"/>
    <property type="evidence" value="ECO:0007669"/>
    <property type="project" value="UniProtKB-EC"/>
</dbReference>
<dbReference type="EC" id="4.1.1.81" evidence="4"/>
<dbReference type="InterPro" id="IPR015422">
    <property type="entry name" value="PyrdxlP-dep_Trfase_small"/>
</dbReference>
<comment type="caution">
    <text evidence="11">The sequence shown here is derived from an EMBL/GenBank/DDBJ whole genome shotgun (WGS) entry which is preliminary data.</text>
</comment>
<dbReference type="InterPro" id="IPR004839">
    <property type="entry name" value="Aminotransferase_I/II_large"/>
</dbReference>
<evidence type="ECO:0000256" key="9">
    <source>
        <dbReference type="ARBA" id="ARBA00048531"/>
    </source>
</evidence>
<dbReference type="RefSeq" id="WP_205894188.1">
    <property type="nucleotide sequence ID" value="NZ_JADEVO010000062.1"/>
</dbReference>
<proteinExistence type="predicted"/>
<evidence type="ECO:0000259" key="10">
    <source>
        <dbReference type="Pfam" id="PF00155"/>
    </source>
</evidence>